<gene>
    <name evidence="4" type="ORF">FTOL_04060</name>
</gene>
<dbReference type="Pfam" id="PF12813">
    <property type="entry name" value="XPG_I_2"/>
    <property type="match status" value="1"/>
</dbReference>
<proteinExistence type="inferred from homology"/>
<evidence type="ECO:0000259" key="3">
    <source>
        <dbReference type="Pfam" id="PF12813"/>
    </source>
</evidence>
<dbReference type="InterPro" id="IPR029060">
    <property type="entry name" value="PIN-like_dom_sf"/>
</dbReference>
<evidence type="ECO:0000256" key="1">
    <source>
        <dbReference type="ARBA" id="ARBA00007398"/>
    </source>
</evidence>
<evidence type="ECO:0000256" key="2">
    <source>
        <dbReference type="SAM" id="MobiDB-lite"/>
    </source>
</evidence>
<keyword evidence="5" id="KW-1185">Reference proteome</keyword>
<comment type="similarity">
    <text evidence="1">Belongs to the asteroid family.</text>
</comment>
<dbReference type="EMBL" id="ONZP01000117">
    <property type="protein sequence ID" value="SPJ74330.1"/>
    <property type="molecule type" value="Genomic_DNA"/>
</dbReference>
<protein>
    <recommendedName>
        <fullName evidence="3">Asteroid domain-containing protein</fullName>
    </recommendedName>
</protein>
<dbReference type="Proteomes" id="UP001187734">
    <property type="component" value="Unassembled WGS sequence"/>
</dbReference>
<evidence type="ECO:0000313" key="5">
    <source>
        <dbReference type="Proteomes" id="UP001187734"/>
    </source>
</evidence>
<dbReference type="InterPro" id="IPR039436">
    <property type="entry name" value="Asteroid_dom"/>
</dbReference>
<dbReference type="Gene3D" id="3.40.50.1010">
    <property type="entry name" value="5'-nuclease"/>
    <property type="match status" value="1"/>
</dbReference>
<dbReference type="PANTHER" id="PTHR15665">
    <property type="entry name" value="ASTEROID PROTEIN"/>
    <property type="match status" value="1"/>
</dbReference>
<sequence length="574" mass="63629">MGIPRLIVTLEPYVVHGVLDNQHVVIDGPALAYHILYICNRHGIPQPSYKLLGETAIAWLDELIRCGVSVDAIYFDGYLPHAKGPVRMQRMVKSLNQLKALHSADTQGFSLSYFSAVDETSPTLFSAAKPPGRPALPPSFHVPAIIEALRSSPRYAKLVHLVPGEADAYCAQHVSESGGTVLTSDSDLLVHDLGKGSVVFLRDIYLDVQSNLACASFSPAYICEKLKLASSAEICRFAYERKCSPHSTLPQLLQDCARPITDREGYVEFCHEYLDHVVASIPVSVQGAPIQIGSLDPRISEMVLQLGDQGDKMDGTNDLKIFLPILLESPSRGSAWEQSTPIRQLAYTIARWIVPGSASTIQEYRRVNTTVQKGRQVLMLPERAAKARAQDLIRLMSMAKAGSQGGAAQAWHTLCLTLDIRYCREEGKHSHTLQTLEESLQSPAFKRVTWDTVHFAAHLQAAYYSFRLLKQILSIAQTKTMLPELQDMLLSLPPLAEFPDVDKTLTFLQRSSQVDVFRTISRLVPLPDMNVATKPKRTAKDKKRKVSKENAPKSKARIAKPATKNFFDVLSHQG</sequence>
<feature type="compositionally biased region" description="Basic residues" evidence="2">
    <location>
        <begin position="534"/>
        <end position="546"/>
    </location>
</feature>
<name>A0AAE8M5A0_9HYPO</name>
<dbReference type="AlphaFoldDB" id="A0AAE8M5A0"/>
<organism evidence="4 5">
    <name type="scientific">Fusarium torulosum</name>
    <dbReference type="NCBI Taxonomy" id="33205"/>
    <lineage>
        <taxon>Eukaryota</taxon>
        <taxon>Fungi</taxon>
        <taxon>Dikarya</taxon>
        <taxon>Ascomycota</taxon>
        <taxon>Pezizomycotina</taxon>
        <taxon>Sordariomycetes</taxon>
        <taxon>Hypocreomycetidae</taxon>
        <taxon>Hypocreales</taxon>
        <taxon>Nectriaceae</taxon>
        <taxon>Fusarium</taxon>
    </lineage>
</organism>
<accession>A0AAE8M5A0</accession>
<reference evidence="4" key="1">
    <citation type="submission" date="2018-03" db="EMBL/GenBank/DDBJ databases">
        <authorList>
            <person name="Guldener U."/>
        </authorList>
    </citation>
    <scope>NUCLEOTIDE SEQUENCE</scope>
</reference>
<feature type="region of interest" description="Disordered" evidence="2">
    <location>
        <begin position="534"/>
        <end position="557"/>
    </location>
</feature>
<dbReference type="InterPro" id="IPR026832">
    <property type="entry name" value="Asteroid"/>
</dbReference>
<feature type="domain" description="Asteroid" evidence="3">
    <location>
        <begin position="138"/>
        <end position="372"/>
    </location>
</feature>
<evidence type="ECO:0000313" key="4">
    <source>
        <dbReference type="EMBL" id="SPJ74330.1"/>
    </source>
</evidence>
<comment type="caution">
    <text evidence="4">The sequence shown here is derived from an EMBL/GenBank/DDBJ whole genome shotgun (WGS) entry which is preliminary data.</text>
</comment>
<dbReference type="SUPFAM" id="SSF88723">
    <property type="entry name" value="PIN domain-like"/>
    <property type="match status" value="1"/>
</dbReference>
<dbReference type="PANTHER" id="PTHR15665:SF1">
    <property type="entry name" value="PROTEIN ASTEROID HOMOLOG 1"/>
    <property type="match status" value="1"/>
</dbReference>